<evidence type="ECO:0000313" key="2">
    <source>
        <dbReference type="Proteomes" id="UP000308600"/>
    </source>
</evidence>
<gene>
    <name evidence="1" type="ORF">BDN72DRAFT_843560</name>
</gene>
<dbReference type="Proteomes" id="UP000308600">
    <property type="component" value="Unassembled WGS sequence"/>
</dbReference>
<keyword evidence="2" id="KW-1185">Reference proteome</keyword>
<accession>A0ACD3AMJ8</accession>
<proteinExistence type="predicted"/>
<sequence length="490" mass="55637">MHSEDNPLPIHTVPVELLAEVFLKAAKSSYKRQQMTLILTWVCRRWREIALNTPQLWNHIDSIDIEFIFECISRSKEMPLTVETFAMEPGCPPHIPAVLQCLPKIQKLVIYGDDEGGLTSVTDKWTTPAPILESLDVSFFYLPSALFSGVAPPLRNLSLDCCFFTLTAFPPLSELRTLSLSHAQRNISAYDLLERLGELPRITSLELLDAIADDGPRVPDRVNLPRLRKLSIRSELFSCTLALFEQLTLPALSDFYLNIEVDVPDNHIRMLQALQQCRRPPTIAPSSLHIVVAQTFQEYTIREAGDDHQTAVIRLRFTCDTTIAMVESTCQSLSLHNLEELVVDDADPTTDHSEDFWNMFGALPKLHTVKVSGSFAPTFVHHFFQIHDVFLTSLPQSSSDQLYEAMRRHATDTLQYMALESLVFTYASRSLKDYIQFFIPGLDVRRMINMALKEMTVIGSVALDDNVMENLKKSVLTVNHQYIEQNQSRV</sequence>
<organism evidence="1 2">
    <name type="scientific">Pluteus cervinus</name>
    <dbReference type="NCBI Taxonomy" id="181527"/>
    <lineage>
        <taxon>Eukaryota</taxon>
        <taxon>Fungi</taxon>
        <taxon>Dikarya</taxon>
        <taxon>Basidiomycota</taxon>
        <taxon>Agaricomycotina</taxon>
        <taxon>Agaricomycetes</taxon>
        <taxon>Agaricomycetidae</taxon>
        <taxon>Agaricales</taxon>
        <taxon>Pluteineae</taxon>
        <taxon>Pluteaceae</taxon>
        <taxon>Pluteus</taxon>
    </lineage>
</organism>
<dbReference type="EMBL" id="ML208388">
    <property type="protein sequence ID" value="TFK67000.1"/>
    <property type="molecule type" value="Genomic_DNA"/>
</dbReference>
<name>A0ACD3AMJ8_9AGAR</name>
<protein>
    <submittedName>
        <fullName evidence="1">Uncharacterized protein</fullName>
    </submittedName>
</protein>
<reference evidence="1 2" key="1">
    <citation type="journal article" date="2019" name="Nat. Ecol. Evol.">
        <title>Megaphylogeny resolves global patterns of mushroom evolution.</title>
        <authorList>
            <person name="Varga T."/>
            <person name="Krizsan K."/>
            <person name="Foldi C."/>
            <person name="Dima B."/>
            <person name="Sanchez-Garcia M."/>
            <person name="Sanchez-Ramirez S."/>
            <person name="Szollosi G.J."/>
            <person name="Szarkandi J.G."/>
            <person name="Papp V."/>
            <person name="Albert L."/>
            <person name="Andreopoulos W."/>
            <person name="Angelini C."/>
            <person name="Antonin V."/>
            <person name="Barry K.W."/>
            <person name="Bougher N.L."/>
            <person name="Buchanan P."/>
            <person name="Buyck B."/>
            <person name="Bense V."/>
            <person name="Catcheside P."/>
            <person name="Chovatia M."/>
            <person name="Cooper J."/>
            <person name="Damon W."/>
            <person name="Desjardin D."/>
            <person name="Finy P."/>
            <person name="Geml J."/>
            <person name="Haridas S."/>
            <person name="Hughes K."/>
            <person name="Justo A."/>
            <person name="Karasinski D."/>
            <person name="Kautmanova I."/>
            <person name="Kiss B."/>
            <person name="Kocsube S."/>
            <person name="Kotiranta H."/>
            <person name="LaButti K.M."/>
            <person name="Lechner B.E."/>
            <person name="Liimatainen K."/>
            <person name="Lipzen A."/>
            <person name="Lukacs Z."/>
            <person name="Mihaltcheva S."/>
            <person name="Morgado L.N."/>
            <person name="Niskanen T."/>
            <person name="Noordeloos M.E."/>
            <person name="Ohm R.A."/>
            <person name="Ortiz-Santana B."/>
            <person name="Ovrebo C."/>
            <person name="Racz N."/>
            <person name="Riley R."/>
            <person name="Savchenko A."/>
            <person name="Shiryaev A."/>
            <person name="Soop K."/>
            <person name="Spirin V."/>
            <person name="Szebenyi C."/>
            <person name="Tomsovsky M."/>
            <person name="Tulloss R.E."/>
            <person name="Uehling J."/>
            <person name="Grigoriev I.V."/>
            <person name="Vagvolgyi C."/>
            <person name="Papp T."/>
            <person name="Martin F.M."/>
            <person name="Miettinen O."/>
            <person name="Hibbett D.S."/>
            <person name="Nagy L.G."/>
        </authorList>
    </citation>
    <scope>NUCLEOTIDE SEQUENCE [LARGE SCALE GENOMIC DNA]</scope>
    <source>
        <strain evidence="1 2">NL-1719</strain>
    </source>
</reference>
<evidence type="ECO:0000313" key="1">
    <source>
        <dbReference type="EMBL" id="TFK67000.1"/>
    </source>
</evidence>